<dbReference type="RefSeq" id="XP_016276981.1">
    <property type="nucleotide sequence ID" value="XM_016413974.1"/>
</dbReference>
<keyword evidence="4" id="KW-1185">Reference proteome</keyword>
<dbReference type="OrthoDB" id="2098436at2759"/>
<evidence type="ECO:0000256" key="1">
    <source>
        <dbReference type="SAM" id="MobiDB-lite"/>
    </source>
</evidence>
<dbReference type="PANTHER" id="PTHR38705">
    <property type="entry name" value="PROTEIN RDS1"/>
    <property type="match status" value="1"/>
</dbReference>
<dbReference type="EMBL" id="KB722642">
    <property type="protein sequence ID" value="EMS25862.1"/>
    <property type="molecule type" value="Genomic_DNA"/>
</dbReference>
<dbReference type="PANTHER" id="PTHR38705:SF1">
    <property type="entry name" value="PROTEIN RDS1"/>
    <property type="match status" value="1"/>
</dbReference>
<proteinExistence type="predicted"/>
<dbReference type="HOGENOM" id="CLU_028606_2_0_1"/>
<protein>
    <submittedName>
        <fullName evidence="3">Protein rds1</fullName>
    </submittedName>
</protein>
<keyword evidence="2" id="KW-0732">Signal</keyword>
<dbReference type="AlphaFoldDB" id="M7WZ08"/>
<accession>M7WZ08</accession>
<feature type="signal peptide" evidence="2">
    <location>
        <begin position="1"/>
        <end position="26"/>
    </location>
</feature>
<gene>
    <name evidence="3" type="ORF">RHTO_00290</name>
</gene>
<reference evidence="3 4" key="1">
    <citation type="journal article" date="2012" name="Nat. Commun.">
        <title>A multi-omic map of the lipid-producing yeast Rhodosporidium toruloides.</title>
        <authorList>
            <person name="Zhu Z."/>
            <person name="Zhang S."/>
            <person name="Liu H."/>
            <person name="Shen H."/>
            <person name="Lin X."/>
            <person name="Yang F."/>
            <person name="Zhou Y.J."/>
            <person name="Jin G."/>
            <person name="Ye M."/>
            <person name="Zou H."/>
            <person name="Zou H."/>
            <person name="Zhao Z.K."/>
        </authorList>
    </citation>
    <scope>NUCLEOTIDE SEQUENCE [LARGE SCALE GENOMIC DNA]</scope>
    <source>
        <strain evidence="3 4">NP11</strain>
    </source>
</reference>
<feature type="chain" id="PRO_5004087629" evidence="2">
    <location>
        <begin position="27"/>
        <end position="461"/>
    </location>
</feature>
<name>M7WZ08_RHOT1</name>
<dbReference type="GeneID" id="27364303"/>
<dbReference type="eggNOG" id="ENOG502QSE0">
    <property type="taxonomic scope" value="Eukaryota"/>
</dbReference>
<dbReference type="InterPro" id="IPR039254">
    <property type="entry name" value="Rds1"/>
</dbReference>
<evidence type="ECO:0000313" key="3">
    <source>
        <dbReference type="EMBL" id="EMS25862.1"/>
    </source>
</evidence>
<feature type="region of interest" description="Disordered" evidence="1">
    <location>
        <begin position="45"/>
        <end position="87"/>
    </location>
</feature>
<dbReference type="Proteomes" id="UP000016926">
    <property type="component" value="Unassembled WGS sequence"/>
</dbReference>
<dbReference type="Pfam" id="PF13668">
    <property type="entry name" value="Ferritin_2"/>
    <property type="match status" value="1"/>
</dbReference>
<evidence type="ECO:0000313" key="4">
    <source>
        <dbReference type="Proteomes" id="UP000016926"/>
    </source>
</evidence>
<sequence length="461" mass="50241">MHALPARKWVACLLLAFLFLLPPSLSPSKTFGGAAKRRNDVPQWSTSATACPASSCSGPQPPRPSSSLVKAEGSGLPPNATVPQRSDGNVTYRIVPTTSNGSSFLDPVVVSHPLGVNATGWDVPFSNGSEPYPGAHLILGLLDPNPDYAVKSNFDFQSLNLALNQELIELDLFHNMLARFSVEEFEAAGLNADDRTLIEHMADQEVGHAIAITNMLGVDRAAKQCVYQYPFNTVKEAILFSQILTRWGEAGVYGFLNQLDSRPSAQILLQSITTEARQQMVFRQFQGLPAMPEWFETGIPQSYAWTLLSPYIQSCPPNNPRIEFTRFPLINITNQPYALDGQPGINSNYTLTEGAGRTLQFTWEPLNKTVGYDGLYKTQSVAGEPKFMAFISQLNVTYAPLQNVSDYSASAVVPNGTVFAGEVQSVGSLFVALTDSDPFLTPYSLPLIVNHTVAVGLYQLS</sequence>
<evidence type="ECO:0000256" key="2">
    <source>
        <dbReference type="SAM" id="SignalP"/>
    </source>
</evidence>
<feature type="compositionally biased region" description="Low complexity" evidence="1">
    <location>
        <begin position="45"/>
        <end position="57"/>
    </location>
</feature>
<organism evidence="3 4">
    <name type="scientific">Rhodotorula toruloides (strain NP11)</name>
    <name type="common">Yeast</name>
    <name type="synonym">Rhodosporidium toruloides</name>
    <dbReference type="NCBI Taxonomy" id="1130832"/>
    <lineage>
        <taxon>Eukaryota</taxon>
        <taxon>Fungi</taxon>
        <taxon>Dikarya</taxon>
        <taxon>Basidiomycota</taxon>
        <taxon>Pucciniomycotina</taxon>
        <taxon>Microbotryomycetes</taxon>
        <taxon>Sporidiobolales</taxon>
        <taxon>Sporidiobolaceae</taxon>
        <taxon>Rhodotorula</taxon>
    </lineage>
</organism>